<sequence length="91" mass="10738">METIKKNNLSFFERVKEFNLLESILTSLIPEEFEVSQLAIYCNKHNSTIRIHLAKNYKEGKDYYQKVVGGKILIARPVAIQIRRYYANKEK</sequence>
<protein>
    <submittedName>
        <fullName evidence="1">Uncharacterized protein</fullName>
    </submittedName>
</protein>
<proteinExistence type="predicted"/>
<dbReference type="EMBL" id="CACVAZ010000033">
    <property type="protein sequence ID" value="CAA6806440.1"/>
    <property type="molecule type" value="Genomic_DNA"/>
</dbReference>
<organism evidence="1">
    <name type="scientific">uncultured Sulfurovum sp</name>
    <dbReference type="NCBI Taxonomy" id="269237"/>
    <lineage>
        <taxon>Bacteria</taxon>
        <taxon>Pseudomonadati</taxon>
        <taxon>Campylobacterota</taxon>
        <taxon>Epsilonproteobacteria</taxon>
        <taxon>Campylobacterales</taxon>
        <taxon>Sulfurovaceae</taxon>
        <taxon>Sulfurovum</taxon>
        <taxon>environmental samples</taxon>
    </lineage>
</organism>
<gene>
    <name evidence="1" type="ORF">HELGO_WM12422</name>
</gene>
<evidence type="ECO:0000313" key="1">
    <source>
        <dbReference type="EMBL" id="CAA6806440.1"/>
    </source>
</evidence>
<name>A0A6S6SG71_9BACT</name>
<accession>A0A6S6SG71</accession>
<dbReference type="AlphaFoldDB" id="A0A6S6SG71"/>
<reference evidence="1" key="1">
    <citation type="submission" date="2020-01" db="EMBL/GenBank/DDBJ databases">
        <authorList>
            <person name="Meier V. D."/>
            <person name="Meier V D."/>
        </authorList>
    </citation>
    <scope>NUCLEOTIDE SEQUENCE</scope>
    <source>
        <strain evidence="1">HLG_WM_MAG_02</strain>
    </source>
</reference>